<sequence length="269" mass="29765">MHGVVEGKRRRLYQTLTYSNQYGTASDWSPEAWMFINRGPTGLLAFDTPIYEHDTPTFTVAVADPDGDSLNVQVESSYNGGAYVNLIQWSGVPSGEPKAFSHGPLARGTYTFRLTVNDGNGGSYQQTYVFYALPLGLAGRVSHTPEWESYRQLWNSRFPLQPRGSDMFWAGEAFVLAADVTDTGTSSTKPLAVTATLLATGESVDLTGDSFLVLYEGMLLNTEHPYTLAQGSQTFRFNVQWSNGLHLTYDVPIRIEGSVFDVIVNQIRH</sequence>
<proteinExistence type="predicted"/>
<comment type="caution">
    <text evidence="1">The sequence shown here is derived from an EMBL/GenBank/DDBJ whole genome shotgun (WGS) entry which is preliminary data.</text>
</comment>
<dbReference type="Pfam" id="PF17963">
    <property type="entry name" value="Big_9"/>
    <property type="match status" value="1"/>
</dbReference>
<name>A0A7X2Z740_9BACL</name>
<dbReference type="Gene3D" id="2.60.40.10">
    <property type="entry name" value="Immunoglobulins"/>
    <property type="match status" value="1"/>
</dbReference>
<organism evidence="1 2">
    <name type="scientific">Paenibacillus validus</name>
    <dbReference type="NCBI Taxonomy" id="44253"/>
    <lineage>
        <taxon>Bacteria</taxon>
        <taxon>Bacillati</taxon>
        <taxon>Bacillota</taxon>
        <taxon>Bacilli</taxon>
        <taxon>Bacillales</taxon>
        <taxon>Paenibacillaceae</taxon>
        <taxon>Paenibacillus</taxon>
    </lineage>
</organism>
<keyword evidence="2" id="KW-1185">Reference proteome</keyword>
<dbReference type="InterPro" id="IPR013783">
    <property type="entry name" value="Ig-like_fold"/>
</dbReference>
<accession>A0A7X2Z740</accession>
<dbReference type="AlphaFoldDB" id="A0A7X2Z740"/>
<gene>
    <name evidence="1" type="ORF">GNP93_02455</name>
</gene>
<reference evidence="1 2" key="1">
    <citation type="submission" date="2019-11" db="EMBL/GenBank/DDBJ databases">
        <title>Draft genome sequences of five Paenibacillus species of dairy origin.</title>
        <authorList>
            <person name="Olajide A.M."/>
            <person name="Chen S."/>
            <person name="Lapointe G."/>
        </authorList>
    </citation>
    <scope>NUCLEOTIDE SEQUENCE [LARGE SCALE GENOMIC DNA]</scope>
    <source>
        <strain evidence="1 2">2CS3</strain>
    </source>
</reference>
<evidence type="ECO:0000313" key="1">
    <source>
        <dbReference type="EMBL" id="MUG69531.1"/>
    </source>
</evidence>
<protein>
    <submittedName>
        <fullName evidence="1">Uncharacterized protein</fullName>
    </submittedName>
</protein>
<evidence type="ECO:0000313" key="2">
    <source>
        <dbReference type="Proteomes" id="UP000450917"/>
    </source>
</evidence>
<dbReference type="EMBL" id="WNZX01000001">
    <property type="protein sequence ID" value="MUG69531.1"/>
    <property type="molecule type" value="Genomic_DNA"/>
</dbReference>
<dbReference type="Proteomes" id="UP000450917">
    <property type="component" value="Unassembled WGS sequence"/>
</dbReference>